<comment type="subcellular location">
    <subcellularLocation>
        <location evidence="1">Cytoplasm</location>
    </subcellularLocation>
</comment>
<accession>A0ABU7G7J7</accession>
<keyword evidence="4" id="KW-0963">Cytoplasm</keyword>
<gene>
    <name evidence="6" type="ORF">SNR37_003864</name>
</gene>
<proteinExistence type="inferred from homology"/>
<keyword evidence="5" id="KW-0143">Chaperone</keyword>
<dbReference type="PANTHER" id="PTHR39585">
    <property type="entry name" value="FAD ASSEMBLY FACTOR SDHE"/>
    <property type="match status" value="1"/>
</dbReference>
<dbReference type="SUPFAM" id="SSF109910">
    <property type="entry name" value="YgfY-like"/>
    <property type="match status" value="1"/>
</dbReference>
<name>A0ABU7G7J7_9ALTE</name>
<reference evidence="7" key="1">
    <citation type="submission" date="2023-07" db="EMBL/GenBank/DDBJ databases">
        <title>Draft genome sequence of Agarivorans aestuarii strain ZMCS4, a CAZymes producing bacteria isolated from the marine brown algae Clodostephus spongiosus.</title>
        <authorList>
            <person name="Lorente B."/>
            <person name="Cabral C."/>
            <person name="Frias J."/>
            <person name="Faria J."/>
            <person name="Toubarro D."/>
        </authorList>
    </citation>
    <scope>NUCLEOTIDE SEQUENCE [LARGE SCALE GENOMIC DNA]</scope>
    <source>
        <strain evidence="7">ZMCS4</strain>
    </source>
</reference>
<evidence type="ECO:0000256" key="1">
    <source>
        <dbReference type="ARBA" id="ARBA00004496"/>
    </source>
</evidence>
<dbReference type="RefSeq" id="WP_329775552.1">
    <property type="nucleotide sequence ID" value="NZ_JAYDYW010000007.1"/>
</dbReference>
<organism evidence="6 7">
    <name type="scientific">Agarivorans aestuarii</name>
    <dbReference type="NCBI Taxonomy" id="1563703"/>
    <lineage>
        <taxon>Bacteria</taxon>
        <taxon>Pseudomonadati</taxon>
        <taxon>Pseudomonadota</taxon>
        <taxon>Gammaproteobacteria</taxon>
        <taxon>Alteromonadales</taxon>
        <taxon>Alteromonadaceae</taxon>
        <taxon>Agarivorans</taxon>
    </lineage>
</organism>
<sequence length="81" mass="9538">MQENKSRLKWACRRGMLELDVLFMPFVDEAYDELSDEQKLTFKRLLACDDPDLFAWFMGHKECEDAPLAAMVKLILKRVKV</sequence>
<evidence type="ECO:0000256" key="3">
    <source>
        <dbReference type="ARBA" id="ARBA00019418"/>
    </source>
</evidence>
<dbReference type="EMBL" id="JAYDYW010000007">
    <property type="protein sequence ID" value="MEE1674425.1"/>
    <property type="molecule type" value="Genomic_DNA"/>
</dbReference>
<evidence type="ECO:0000313" key="7">
    <source>
        <dbReference type="Proteomes" id="UP001310248"/>
    </source>
</evidence>
<protein>
    <recommendedName>
        <fullName evidence="3">FAD assembly factor SdhE</fullName>
    </recommendedName>
</protein>
<dbReference type="InterPro" id="IPR005631">
    <property type="entry name" value="SDH"/>
</dbReference>
<keyword evidence="7" id="KW-1185">Reference proteome</keyword>
<evidence type="ECO:0000313" key="6">
    <source>
        <dbReference type="EMBL" id="MEE1674425.1"/>
    </source>
</evidence>
<dbReference type="Gene3D" id="1.10.150.250">
    <property type="entry name" value="Flavinator of succinate dehydrogenase"/>
    <property type="match status" value="1"/>
</dbReference>
<evidence type="ECO:0000256" key="4">
    <source>
        <dbReference type="ARBA" id="ARBA00022490"/>
    </source>
</evidence>
<dbReference type="PANTHER" id="PTHR39585:SF1">
    <property type="entry name" value="FAD ASSEMBLY FACTOR SDHE"/>
    <property type="match status" value="1"/>
</dbReference>
<dbReference type="InterPro" id="IPR036714">
    <property type="entry name" value="SDH_sf"/>
</dbReference>
<evidence type="ECO:0000256" key="2">
    <source>
        <dbReference type="ARBA" id="ARBA00008571"/>
    </source>
</evidence>
<dbReference type="Proteomes" id="UP001310248">
    <property type="component" value="Unassembled WGS sequence"/>
</dbReference>
<dbReference type="Pfam" id="PF03937">
    <property type="entry name" value="Sdh5"/>
    <property type="match status" value="1"/>
</dbReference>
<evidence type="ECO:0000256" key="5">
    <source>
        <dbReference type="ARBA" id="ARBA00023186"/>
    </source>
</evidence>
<comment type="caution">
    <text evidence="6">The sequence shown here is derived from an EMBL/GenBank/DDBJ whole genome shotgun (WGS) entry which is preliminary data.</text>
</comment>
<dbReference type="InterPro" id="IPR050531">
    <property type="entry name" value="SdhE_FAD_assembly_factor"/>
</dbReference>
<comment type="similarity">
    <text evidence="2">Belongs to the SdhE FAD assembly factor family.</text>
</comment>